<reference evidence="2" key="1">
    <citation type="journal article" date="1995" name="Mol. Plant Microbe Interact.">
        <title>Nrs1, a repetitive element linked to pisatin demethylase genes on a dispensable chromosome of Nectria haematococca.</title>
        <authorList>
            <person name="Kim H.G."/>
            <person name="Meinhardt L.W."/>
            <person name="Benny U."/>
            <person name="Kistler H.C."/>
        </authorList>
    </citation>
    <scope>NUCLEOTIDE SEQUENCE</scope>
    <source>
        <tissue evidence="2">Mycelium</tissue>
    </source>
</reference>
<organism evidence="2">
    <name type="scientific">Fusarium solani</name>
    <name type="common">Filamentous fungus</name>
    <dbReference type="NCBI Taxonomy" id="169388"/>
    <lineage>
        <taxon>Eukaryota</taxon>
        <taxon>Fungi</taxon>
        <taxon>Dikarya</taxon>
        <taxon>Ascomycota</taxon>
        <taxon>Pezizomycotina</taxon>
        <taxon>Sordariomycetes</taxon>
        <taxon>Hypocreomycetidae</taxon>
        <taxon>Hypocreales</taxon>
        <taxon>Nectriaceae</taxon>
        <taxon>Fusarium</taxon>
        <taxon>Fusarium solani species complex</taxon>
    </lineage>
</organism>
<evidence type="ECO:0000313" key="2">
    <source>
        <dbReference type="EMBL" id="AAA98502.1"/>
    </source>
</evidence>
<accession>Q01439</accession>
<feature type="region of interest" description="Disordered" evidence="1">
    <location>
        <begin position="29"/>
        <end position="51"/>
    </location>
</feature>
<evidence type="ECO:0000256" key="1">
    <source>
        <dbReference type="SAM" id="MobiDB-lite"/>
    </source>
</evidence>
<proteinExistence type="predicted"/>
<feature type="compositionally biased region" description="Polar residues" evidence="1">
    <location>
        <begin position="38"/>
        <end position="48"/>
    </location>
</feature>
<protein>
    <submittedName>
        <fullName evidence="2">Uncharacterized protein</fullName>
    </submittedName>
</protein>
<dbReference type="EMBL" id="U20433">
    <property type="protein sequence ID" value="AAA98502.1"/>
    <property type="molecule type" value="Genomic_DNA"/>
</dbReference>
<name>Q01439_FUSSL</name>
<sequence>MREIFNYIHDAKRRRREIGQIGHQFSGLARPSGRVHRTSQTSQMSPTFPSEEWEDNRQIGRQFSVRADPPFASSIEAAGRSGGRRQMTLASFFRRKFSAVGRWILVAGILRFLPEALTRYPIALDLFWTSSLPQEERTSRHMERNLSRDEPYLQKREAPFRWRWRAC</sequence>
<dbReference type="AlphaFoldDB" id="Q01439"/>
<dbReference type="VEuPathDB" id="FungiDB:B0J15DRAFT_227993"/>